<evidence type="ECO:0000256" key="11">
    <source>
        <dbReference type="ARBA" id="ARBA00023002"/>
    </source>
</evidence>
<feature type="binding site" evidence="15">
    <location>
        <position position="215"/>
    </location>
    <ligand>
        <name>substrate</name>
    </ligand>
</feature>
<dbReference type="GO" id="GO:0009231">
    <property type="term" value="P:riboflavin biosynthetic process"/>
    <property type="evidence" value="ECO:0007669"/>
    <property type="project" value="UniProtKB-UniPathway"/>
</dbReference>
<keyword evidence="6 13" id="KW-0686">Riboflavin biosynthesis</keyword>
<feature type="binding site" evidence="15">
    <location>
        <position position="211"/>
    </location>
    <ligand>
        <name>NADP(+)</name>
        <dbReference type="ChEBI" id="CHEBI:58349"/>
    </ligand>
</feature>
<proteinExistence type="inferred from homology"/>
<dbReference type="PANTHER" id="PTHR38011:SF7">
    <property type="entry name" value="2,5-DIAMINO-6-RIBOSYLAMINO-4(3H)-PYRIMIDINONE 5'-PHOSPHATE REDUCTASE"/>
    <property type="match status" value="1"/>
</dbReference>
<comment type="catalytic activity">
    <reaction evidence="13">
        <text>2,5-diamino-6-hydroxy-4-(5-phosphoribosylamino)-pyrimidine + H2O + H(+) = 5-amino-6-(5-phospho-D-ribosylamino)uracil + NH4(+)</text>
        <dbReference type="Rhea" id="RHEA:21868"/>
        <dbReference type="ChEBI" id="CHEBI:15377"/>
        <dbReference type="ChEBI" id="CHEBI:15378"/>
        <dbReference type="ChEBI" id="CHEBI:28938"/>
        <dbReference type="ChEBI" id="CHEBI:58453"/>
        <dbReference type="ChEBI" id="CHEBI:58614"/>
        <dbReference type="EC" id="3.5.4.26"/>
    </reaction>
</comment>
<dbReference type="NCBIfam" id="TIGR00326">
    <property type="entry name" value="eubact_ribD"/>
    <property type="match status" value="1"/>
</dbReference>
<dbReference type="Pfam" id="PF00383">
    <property type="entry name" value="dCMP_cyt_deam_1"/>
    <property type="match status" value="1"/>
</dbReference>
<protein>
    <recommendedName>
        <fullName evidence="13">Riboflavin biosynthesis protein RibD</fullName>
    </recommendedName>
    <domain>
        <recommendedName>
            <fullName evidence="13">Diaminohydroxyphosphoribosylaminopyrimidine deaminase</fullName>
            <shortName evidence="13">DRAP deaminase</shortName>
            <ecNumber evidence="13">3.5.4.26</ecNumber>
        </recommendedName>
        <alternativeName>
            <fullName evidence="13">Riboflavin-specific deaminase</fullName>
        </alternativeName>
    </domain>
    <domain>
        <recommendedName>
            <fullName evidence="13">5-amino-6-(5-phosphoribosylamino)uracil reductase</fullName>
            <ecNumber evidence="13">1.1.1.193</ecNumber>
        </recommendedName>
        <alternativeName>
            <fullName evidence="13">HTP reductase</fullName>
        </alternativeName>
    </domain>
</protein>
<comment type="similarity">
    <text evidence="5 13">In the C-terminal section; belongs to the HTP reductase family.</text>
</comment>
<dbReference type="InterPro" id="IPR050765">
    <property type="entry name" value="Riboflavin_Biosynth_HTPR"/>
</dbReference>
<feature type="binding site" evidence="16">
    <location>
        <position position="54"/>
    </location>
    <ligand>
        <name>Zn(2+)</name>
        <dbReference type="ChEBI" id="CHEBI:29105"/>
        <note>catalytic</note>
    </ligand>
</feature>
<dbReference type="InterPro" id="IPR002734">
    <property type="entry name" value="RibDG_C"/>
</dbReference>
<comment type="function">
    <text evidence="1 13">Converts 2,5-diamino-6-(ribosylamino)-4(3h)-pyrimidinone 5'-phosphate into 5-amino-6-(ribosylamino)-2,4(1h,3h)-pyrimidinedione 5'-phosphate.</text>
</comment>
<dbReference type="GO" id="GO:0008270">
    <property type="term" value="F:zinc ion binding"/>
    <property type="evidence" value="ECO:0007669"/>
    <property type="project" value="InterPro"/>
</dbReference>
<evidence type="ECO:0000256" key="6">
    <source>
        <dbReference type="ARBA" id="ARBA00022619"/>
    </source>
</evidence>
<evidence type="ECO:0000256" key="4">
    <source>
        <dbReference type="ARBA" id="ARBA00005259"/>
    </source>
</evidence>
<dbReference type="EC" id="3.5.4.26" evidence="13"/>
<keyword evidence="9 13" id="KW-0862">Zinc</keyword>
<keyword evidence="10 13" id="KW-0521">NADP</keyword>
<dbReference type="InterPro" id="IPR016192">
    <property type="entry name" value="APOBEC/CMP_deaminase_Zn-bd"/>
</dbReference>
<keyword evidence="8 13" id="KW-0378">Hydrolase</keyword>
<dbReference type="GO" id="GO:0008703">
    <property type="term" value="F:5-amino-6-(5-phosphoribosylamino)uracil reductase activity"/>
    <property type="evidence" value="ECO:0007669"/>
    <property type="project" value="UniProtKB-EC"/>
</dbReference>
<feature type="binding site" evidence="16">
    <location>
        <position position="81"/>
    </location>
    <ligand>
        <name>Zn(2+)</name>
        <dbReference type="ChEBI" id="CHEBI:29105"/>
        <note>catalytic</note>
    </ligand>
</feature>
<feature type="binding site" evidence="16">
    <location>
        <position position="90"/>
    </location>
    <ligand>
        <name>Zn(2+)</name>
        <dbReference type="ChEBI" id="CHEBI:29105"/>
        <note>catalytic</note>
    </ligand>
</feature>
<dbReference type="Proteomes" id="UP000244956">
    <property type="component" value="Unassembled WGS sequence"/>
</dbReference>
<feature type="domain" description="CMP/dCMP-type deaminase" evidence="17">
    <location>
        <begin position="5"/>
        <end position="129"/>
    </location>
</feature>
<feature type="binding site" evidence="15">
    <location>
        <position position="293"/>
    </location>
    <ligand>
        <name>substrate</name>
    </ligand>
</feature>
<feature type="binding site" evidence="15">
    <location>
        <position position="195"/>
    </location>
    <ligand>
        <name>NADP(+)</name>
        <dbReference type="ChEBI" id="CHEBI:58349"/>
    </ligand>
</feature>
<dbReference type="CDD" id="cd01284">
    <property type="entry name" value="Riboflavin_deaminase-reductase"/>
    <property type="match status" value="1"/>
</dbReference>
<keyword evidence="11 13" id="KW-0560">Oxidoreductase</keyword>
<evidence type="ECO:0000256" key="13">
    <source>
        <dbReference type="PIRNR" id="PIRNR006769"/>
    </source>
</evidence>
<evidence type="ECO:0000256" key="2">
    <source>
        <dbReference type="ARBA" id="ARBA00004882"/>
    </source>
</evidence>
<feature type="binding site" evidence="15">
    <location>
        <position position="207"/>
    </location>
    <ligand>
        <name>NADP(+)</name>
        <dbReference type="ChEBI" id="CHEBI:58349"/>
    </ligand>
</feature>
<evidence type="ECO:0000256" key="7">
    <source>
        <dbReference type="ARBA" id="ARBA00022723"/>
    </source>
</evidence>
<dbReference type="SUPFAM" id="SSF53597">
    <property type="entry name" value="Dihydrofolate reductase-like"/>
    <property type="match status" value="1"/>
</dbReference>
<dbReference type="Gene3D" id="3.40.430.10">
    <property type="entry name" value="Dihydrofolate Reductase, subunit A"/>
    <property type="match status" value="1"/>
</dbReference>
<comment type="catalytic activity">
    <reaction evidence="13">
        <text>5-amino-6-(5-phospho-D-ribitylamino)uracil + NADP(+) = 5-amino-6-(5-phospho-D-ribosylamino)uracil + NADPH + H(+)</text>
        <dbReference type="Rhea" id="RHEA:17845"/>
        <dbReference type="ChEBI" id="CHEBI:15378"/>
        <dbReference type="ChEBI" id="CHEBI:57783"/>
        <dbReference type="ChEBI" id="CHEBI:58349"/>
        <dbReference type="ChEBI" id="CHEBI:58421"/>
        <dbReference type="ChEBI" id="CHEBI:58453"/>
        <dbReference type="EC" id="1.1.1.193"/>
    </reaction>
</comment>
<evidence type="ECO:0000256" key="8">
    <source>
        <dbReference type="ARBA" id="ARBA00022801"/>
    </source>
</evidence>
<comment type="pathway">
    <text evidence="2 13">Cofactor biosynthesis; riboflavin biosynthesis; 5-amino-6-(D-ribitylamino)uracil from GTP: step 2/4.</text>
</comment>
<evidence type="ECO:0000313" key="18">
    <source>
        <dbReference type="EMBL" id="PWD99327.1"/>
    </source>
</evidence>
<dbReference type="SUPFAM" id="SSF53927">
    <property type="entry name" value="Cytidine deaminase-like"/>
    <property type="match status" value="1"/>
</dbReference>
<dbReference type="InterPro" id="IPR024072">
    <property type="entry name" value="DHFR-like_dom_sf"/>
</dbReference>
<dbReference type="GO" id="GO:0008835">
    <property type="term" value="F:diaminohydroxyphosphoribosylaminopyrimidine deaminase activity"/>
    <property type="evidence" value="ECO:0007669"/>
    <property type="project" value="UniProtKB-EC"/>
</dbReference>
<dbReference type="InterPro" id="IPR016193">
    <property type="entry name" value="Cytidine_deaminase-like"/>
</dbReference>
<gene>
    <name evidence="18" type="primary">ribD</name>
    <name evidence="18" type="ORF">DDZ16_09945</name>
</gene>
<keyword evidence="19" id="KW-1185">Reference proteome</keyword>
<dbReference type="EMBL" id="QEWP01000007">
    <property type="protein sequence ID" value="PWD99327.1"/>
    <property type="molecule type" value="Genomic_DNA"/>
</dbReference>
<dbReference type="RefSeq" id="WP_109264310.1">
    <property type="nucleotide sequence ID" value="NZ_QEWP01000007.1"/>
</dbReference>
<keyword evidence="7 13" id="KW-0479">Metal-binding</keyword>
<evidence type="ECO:0000256" key="9">
    <source>
        <dbReference type="ARBA" id="ARBA00022833"/>
    </source>
</evidence>
<dbReference type="OrthoDB" id="9800865at2"/>
<dbReference type="UniPathway" id="UPA00275">
    <property type="reaction ID" value="UER00401"/>
</dbReference>
<evidence type="ECO:0000256" key="14">
    <source>
        <dbReference type="PIRSR" id="PIRSR006769-1"/>
    </source>
</evidence>
<evidence type="ECO:0000313" key="19">
    <source>
        <dbReference type="Proteomes" id="UP000244956"/>
    </source>
</evidence>
<accession>A0A2U2B8E3</accession>
<dbReference type="Gene3D" id="3.40.140.10">
    <property type="entry name" value="Cytidine Deaminase, domain 2"/>
    <property type="match status" value="1"/>
</dbReference>
<sequence length="353" mass="40017">MEAQSQDQIYMQRCIHLASNAEGNTYPNPMVGCVIVHEGRIIGEGYHRKAGEPHAEVNAINSVKDESLLKKSTLYVNLEPCAHYGKTPPCSLLIRQKKIPRVVVGCTDTFSKVAGRGIEMLRSAGVDVKVGVLEEESRELNRRFFTFHEQQRPYILLKWAQTRDGFLDIDRTVLDEARPTWITDDWARRMVHKWRRVEPSILVGTVTALKDNPSLTVRDWSGPNPLRLVLDRFGKLPHTLTLFNGQTPTLVFTEQGSPVSENVETVYLESPENPLIAVLEELYRRGIQSVMVEGGGILLNAFTDAGLWDEARVFVGEKWFLSGVQAPKIKQKPQSWEKFGNSRLFIYRNNSLT</sequence>
<name>A0A2U2B8E3_9BACT</name>
<comment type="cofactor">
    <cofactor evidence="13 16">
        <name>Zn(2+)</name>
        <dbReference type="ChEBI" id="CHEBI:29105"/>
    </cofactor>
    <text evidence="13 16">Binds 1 zinc ion.</text>
</comment>
<dbReference type="FunFam" id="3.40.140.10:FF:000025">
    <property type="entry name" value="Riboflavin biosynthesis protein RibD"/>
    <property type="match status" value="1"/>
</dbReference>
<dbReference type="InterPro" id="IPR004794">
    <property type="entry name" value="Eubact_RibD"/>
</dbReference>
<dbReference type="PROSITE" id="PS51747">
    <property type="entry name" value="CYT_DCMP_DEAMINASES_2"/>
    <property type="match status" value="1"/>
</dbReference>
<feature type="binding site" evidence="15">
    <location>
        <begin position="295"/>
        <end position="301"/>
    </location>
    <ligand>
        <name>NADP(+)</name>
        <dbReference type="ChEBI" id="CHEBI:58349"/>
    </ligand>
</feature>
<evidence type="ECO:0000256" key="12">
    <source>
        <dbReference type="ARBA" id="ARBA00023268"/>
    </source>
</evidence>
<feature type="binding site" evidence="15">
    <location>
        <position position="181"/>
    </location>
    <ligand>
        <name>NADP(+)</name>
        <dbReference type="ChEBI" id="CHEBI:58349"/>
    </ligand>
</feature>
<evidence type="ECO:0000259" key="17">
    <source>
        <dbReference type="PROSITE" id="PS51747"/>
    </source>
</evidence>
<comment type="pathway">
    <text evidence="3 13">Cofactor biosynthesis; riboflavin biosynthesis; 5-amino-6-(D-ribitylamino)uracil from GTP: step 3/4.</text>
</comment>
<comment type="similarity">
    <text evidence="4 13">In the N-terminal section; belongs to the cytidine and deoxycytidylate deaminase family.</text>
</comment>
<dbReference type="AlphaFoldDB" id="A0A2U2B8E3"/>
<evidence type="ECO:0000256" key="1">
    <source>
        <dbReference type="ARBA" id="ARBA00002151"/>
    </source>
</evidence>
<evidence type="ECO:0000256" key="5">
    <source>
        <dbReference type="ARBA" id="ARBA00007417"/>
    </source>
</evidence>
<reference evidence="18 19" key="1">
    <citation type="submission" date="2018-05" db="EMBL/GenBank/DDBJ databases">
        <title>Marinilabilia rubrum sp. nov., isolated from saltern sediment.</title>
        <authorList>
            <person name="Zhang R."/>
        </authorList>
    </citation>
    <scope>NUCLEOTIDE SEQUENCE [LARGE SCALE GENOMIC DNA]</scope>
    <source>
        <strain evidence="18 19">WTE16</strain>
    </source>
</reference>
<dbReference type="EC" id="1.1.1.193" evidence="13"/>
<evidence type="ECO:0000256" key="15">
    <source>
        <dbReference type="PIRSR" id="PIRSR006769-2"/>
    </source>
</evidence>
<dbReference type="PANTHER" id="PTHR38011">
    <property type="entry name" value="DIHYDROFOLATE REDUCTASE FAMILY PROTEIN (AFU_ORTHOLOGUE AFUA_8G06820)"/>
    <property type="match status" value="1"/>
</dbReference>
<evidence type="ECO:0000256" key="3">
    <source>
        <dbReference type="ARBA" id="ARBA00004910"/>
    </source>
</evidence>
<dbReference type="Pfam" id="PF01872">
    <property type="entry name" value="RibD_C"/>
    <property type="match status" value="1"/>
</dbReference>
<feature type="binding site" evidence="15">
    <location>
        <position position="160"/>
    </location>
    <ligand>
        <name>NADP(+)</name>
        <dbReference type="ChEBI" id="CHEBI:58349"/>
    </ligand>
</feature>
<evidence type="ECO:0000256" key="16">
    <source>
        <dbReference type="PIRSR" id="PIRSR006769-3"/>
    </source>
</evidence>
<comment type="caution">
    <text evidence="18">The sequence shown here is derived from an EMBL/GenBank/DDBJ whole genome shotgun (WGS) entry which is preliminary data.</text>
</comment>
<feature type="binding site" evidence="15">
    <location>
        <position position="218"/>
    </location>
    <ligand>
        <name>substrate</name>
    </ligand>
</feature>
<keyword evidence="12" id="KW-0511">Multifunctional enzyme</keyword>
<feature type="active site" description="Proton donor" evidence="14">
    <location>
        <position position="56"/>
    </location>
</feature>
<dbReference type="InterPro" id="IPR002125">
    <property type="entry name" value="CMP_dCMP_dom"/>
</dbReference>
<dbReference type="PIRSF" id="PIRSF006769">
    <property type="entry name" value="RibD"/>
    <property type="match status" value="1"/>
</dbReference>
<dbReference type="PROSITE" id="PS00903">
    <property type="entry name" value="CYT_DCMP_DEAMINASES_1"/>
    <property type="match status" value="1"/>
</dbReference>
<evidence type="ECO:0000256" key="10">
    <source>
        <dbReference type="ARBA" id="ARBA00022857"/>
    </source>
</evidence>
<organism evidence="18 19">
    <name type="scientific">Marinilabilia rubra</name>
    <dbReference type="NCBI Taxonomy" id="2162893"/>
    <lineage>
        <taxon>Bacteria</taxon>
        <taxon>Pseudomonadati</taxon>
        <taxon>Bacteroidota</taxon>
        <taxon>Bacteroidia</taxon>
        <taxon>Marinilabiliales</taxon>
        <taxon>Marinilabiliaceae</taxon>
        <taxon>Marinilabilia</taxon>
    </lineage>
</organism>